<dbReference type="PANTHER" id="PTHR48228">
    <property type="entry name" value="SUCCINYL-COA--D-CITRAMALATE COA-TRANSFERASE"/>
    <property type="match status" value="1"/>
</dbReference>
<dbReference type="InParanoid" id="A0A1E1KNF7"/>
<name>A0A1E1KNF7_9HELO</name>
<dbReference type="InterPro" id="IPR050509">
    <property type="entry name" value="CoA-transferase_III"/>
</dbReference>
<dbReference type="InterPro" id="IPR044855">
    <property type="entry name" value="CoA-Trfase_III_dom3_sf"/>
</dbReference>
<dbReference type="InterPro" id="IPR023606">
    <property type="entry name" value="CoA-Trfase_III_dom_1_sf"/>
</dbReference>
<comment type="caution">
    <text evidence="3">The sequence shown here is derived from an EMBL/GenBank/DDBJ whole genome shotgun (WGS) entry which is preliminary data.</text>
</comment>
<gene>
    <name evidence="3" type="ORF">RCO7_07882</name>
</gene>
<dbReference type="PANTHER" id="PTHR48228:SF5">
    <property type="entry name" value="ALPHA-METHYLACYL-COA RACEMASE"/>
    <property type="match status" value="1"/>
</dbReference>
<accession>A0A1E1KNF7</accession>
<protein>
    <submittedName>
        <fullName evidence="3">Probable alpha-methylacyl-coa racemase</fullName>
    </submittedName>
</protein>
<comment type="similarity">
    <text evidence="1">Belongs to the CoA-transferase III family.</text>
</comment>
<feature type="region of interest" description="Disordered" evidence="2">
    <location>
        <begin position="321"/>
        <end position="360"/>
    </location>
</feature>
<dbReference type="Gene3D" id="3.40.50.10540">
    <property type="entry name" value="Crotonobetainyl-coa:carnitine coa-transferase, domain 1"/>
    <property type="match status" value="1"/>
</dbReference>
<keyword evidence="4" id="KW-1185">Reference proteome</keyword>
<dbReference type="GO" id="GO:0003824">
    <property type="term" value="F:catalytic activity"/>
    <property type="evidence" value="ECO:0007669"/>
    <property type="project" value="InterPro"/>
</dbReference>
<feature type="compositionally biased region" description="Polar residues" evidence="2">
    <location>
        <begin position="347"/>
        <end position="356"/>
    </location>
</feature>
<evidence type="ECO:0000256" key="2">
    <source>
        <dbReference type="SAM" id="MobiDB-lite"/>
    </source>
</evidence>
<dbReference type="Gene3D" id="3.30.1540.10">
    <property type="entry name" value="formyl-coa transferase, domain 3"/>
    <property type="match status" value="1"/>
</dbReference>
<dbReference type="Proteomes" id="UP000178129">
    <property type="component" value="Unassembled WGS sequence"/>
</dbReference>
<evidence type="ECO:0000313" key="4">
    <source>
        <dbReference type="Proteomes" id="UP000178129"/>
    </source>
</evidence>
<evidence type="ECO:0000313" key="3">
    <source>
        <dbReference type="EMBL" id="CZS99537.1"/>
    </source>
</evidence>
<dbReference type="Pfam" id="PF02515">
    <property type="entry name" value="CoA_transf_3"/>
    <property type="match status" value="1"/>
</dbReference>
<dbReference type="STRING" id="914237.A0A1E1KNF7"/>
<reference evidence="4" key="1">
    <citation type="submission" date="2016-03" db="EMBL/GenBank/DDBJ databases">
        <authorList>
            <person name="Ploux O."/>
        </authorList>
    </citation>
    <scope>NUCLEOTIDE SEQUENCE [LARGE SCALE GENOMIC DNA]</scope>
    <source>
        <strain evidence="4">UK7</strain>
    </source>
</reference>
<proteinExistence type="inferred from homology"/>
<dbReference type="SUPFAM" id="SSF89796">
    <property type="entry name" value="CoA-transferase family III (CaiB/BaiF)"/>
    <property type="match status" value="1"/>
</dbReference>
<dbReference type="EMBL" id="FJUW01000017">
    <property type="protein sequence ID" value="CZS99537.1"/>
    <property type="molecule type" value="Genomic_DNA"/>
</dbReference>
<sequence length="432" mass="46562">MTGPPALTGIRVLEFGGLAPGPFAGLLLADNGASVLRIDRAIPNLTHSTSSSKLPPPTNDLLARHKSSIAVDLKSPSGIDFIKGLIPHTDIVIDPFRPGILEKLGLGPDVLQSINPRIIIGRMTGFRRDGKYKDMAGHDINYIAVSGALALLGRKGEKPIAPGNILGDFAGGGAILFQGILLALMAREKNGDGQVVEANMVDGASYLATFPRMMLKTPMWDQPRGENLLDTGCPWYDTYETQDGKYMSVGALEPQFFAELLKGLGLTGKGIEKSRFDKKTWPKLKATFEILFKGKTRSEWEKVFDKTDACCTPVLEYGELETDSSREGDQRPAVTLRGTPSLAVSEGSASRDASTGQGLGIEGGSYSGTALYAGEGGEDILSNWLGWKRGRDFEVENGGLENAARRAQIYVQCSKMTPKRVTENILANFLRA</sequence>
<organism evidence="3 4">
    <name type="scientific">Rhynchosporium graminicola</name>
    <dbReference type="NCBI Taxonomy" id="2792576"/>
    <lineage>
        <taxon>Eukaryota</taxon>
        <taxon>Fungi</taxon>
        <taxon>Dikarya</taxon>
        <taxon>Ascomycota</taxon>
        <taxon>Pezizomycotina</taxon>
        <taxon>Leotiomycetes</taxon>
        <taxon>Helotiales</taxon>
        <taxon>Ploettnerulaceae</taxon>
        <taxon>Rhynchosporium</taxon>
    </lineage>
</organism>
<dbReference type="InterPro" id="IPR003673">
    <property type="entry name" value="CoA-Trfase_fam_III"/>
</dbReference>
<evidence type="ECO:0000256" key="1">
    <source>
        <dbReference type="ARBA" id="ARBA00008383"/>
    </source>
</evidence>
<dbReference type="AlphaFoldDB" id="A0A1E1KNF7"/>